<dbReference type="OrthoDB" id="56388at2"/>
<accession>A0A3D9SR27</accession>
<protein>
    <submittedName>
        <fullName evidence="1">Tetratricopeptide repeat protein</fullName>
    </submittedName>
</protein>
<dbReference type="EMBL" id="QTTT01000001">
    <property type="protein sequence ID" value="REE98258.1"/>
    <property type="molecule type" value="Genomic_DNA"/>
</dbReference>
<proteinExistence type="predicted"/>
<name>A0A3D9SR27_9ACTN</name>
<evidence type="ECO:0000313" key="2">
    <source>
        <dbReference type="Proteomes" id="UP000256661"/>
    </source>
</evidence>
<dbReference type="Proteomes" id="UP000256661">
    <property type="component" value="Unassembled WGS sequence"/>
</dbReference>
<reference evidence="1 2" key="1">
    <citation type="submission" date="2018-08" db="EMBL/GenBank/DDBJ databases">
        <title>Sequencing the genomes of 1000 actinobacteria strains.</title>
        <authorList>
            <person name="Klenk H.-P."/>
        </authorList>
    </citation>
    <scope>NUCLEOTIDE SEQUENCE [LARGE SCALE GENOMIC DNA]</scope>
    <source>
        <strain evidence="1 2">DSM 43927</strain>
    </source>
</reference>
<keyword evidence="2" id="KW-1185">Reference proteome</keyword>
<dbReference type="Pfam" id="PF13424">
    <property type="entry name" value="TPR_12"/>
    <property type="match status" value="1"/>
</dbReference>
<gene>
    <name evidence="1" type="ORF">DFJ69_3742</name>
</gene>
<comment type="caution">
    <text evidence="1">The sequence shown here is derived from an EMBL/GenBank/DDBJ whole genome shotgun (WGS) entry which is preliminary data.</text>
</comment>
<dbReference type="AlphaFoldDB" id="A0A3D9SR27"/>
<sequence>MSVDDVYELMQRAGDLPYGEARTVLVEDALRRSEAAGDEELAFRVRMELTGAYQYGGEPAKAFTTFSRCLTQHDRDPGTFGQGERLLWHFKWVVNSLTLFPEIPLDRTYAVLDDMERRYRLGGHSLHAVYCYRHAVARHLGDFEEADRWYGRWHTAPRDQLSDCEGCDPSAKAYYQSERGRHEEAVAIAAPVLNAEINCTEQPQSILTNLLTSYLHSGRLDEAGRAHRRAYRLVRPNIRDLSDIAEHVRFCALTGNEARGLEILERHLGWLDRAPSPYSAMAFAAAGALLLRRLTEGGFADGLTLRRPSGEVTVDRLREELSAQASGLAERFDARNGTSRQGDLVRGTLAAEPVVEHLPLTPYARRPAAAPSPVPVPEPVREARDPDALLDAADEAWRRREGATALAAWARFDEVTPEPTTAQAGRRHDGLGFEALAAGDSERALTFWRRAAELHAEAGDEARAQNALSRTGAVLCDMGRTDEGFELLETSLARLAESSPGSRRERTAGLRLATALTRAGRPQEALELFTEPVGEPMDVAEVESARGLALLGLGDAPEAATAFRRACENARVADAGPVLAEAAFMLAQLLMDAPPTEGPDEALDLLNEAMARTPTDQTHLRATVHAVRGKRMLTLGRDADAVEDLIEAVAAFTAVGAVPQMAHTRLDLAFALLGAERHLEAAEVAEEAGPMFERLDDAFNERRSRYVLAEAQRLMGEEGAADTFAELARDEADPGTSAQLMEKAGDVLTGLDKDAAAAERFAAAAELFGTAGDAYGVVRARRRAAMCLAWSGRLDDGLREMDGVREALGALPADNPAAVTWETSVTSYDQARLLASAGRIEEAVARTEEAVEGFTSLDEQGPAEAAAKLRESLLDR</sequence>
<evidence type="ECO:0000313" key="1">
    <source>
        <dbReference type="EMBL" id="REE98258.1"/>
    </source>
</evidence>
<dbReference type="RefSeq" id="WP_116023737.1">
    <property type="nucleotide sequence ID" value="NZ_QTTT01000001.1"/>
</dbReference>
<dbReference type="Gene3D" id="1.25.40.10">
    <property type="entry name" value="Tetratricopeptide repeat domain"/>
    <property type="match status" value="3"/>
</dbReference>
<organism evidence="1 2">
    <name type="scientific">Thermomonospora umbrina</name>
    <dbReference type="NCBI Taxonomy" id="111806"/>
    <lineage>
        <taxon>Bacteria</taxon>
        <taxon>Bacillati</taxon>
        <taxon>Actinomycetota</taxon>
        <taxon>Actinomycetes</taxon>
        <taxon>Streptosporangiales</taxon>
        <taxon>Thermomonosporaceae</taxon>
        <taxon>Thermomonospora</taxon>
    </lineage>
</organism>
<dbReference type="SUPFAM" id="SSF48452">
    <property type="entry name" value="TPR-like"/>
    <property type="match status" value="3"/>
</dbReference>
<dbReference type="InterPro" id="IPR011990">
    <property type="entry name" value="TPR-like_helical_dom_sf"/>
</dbReference>